<dbReference type="HOGENOM" id="CLU_355316_0_0_1"/>
<name>A0A0C3DH32_9AGAM</name>
<gene>
    <name evidence="2" type="ORF">SCLCIDRAFT_975746</name>
</gene>
<evidence type="ECO:0008006" key="4">
    <source>
        <dbReference type="Google" id="ProtNLM"/>
    </source>
</evidence>
<accession>A0A0C3DH32</accession>
<dbReference type="AlphaFoldDB" id="A0A0C3DH32"/>
<reference evidence="3" key="2">
    <citation type="submission" date="2015-01" db="EMBL/GenBank/DDBJ databases">
        <title>Evolutionary Origins and Diversification of the Mycorrhizal Mutualists.</title>
        <authorList>
            <consortium name="DOE Joint Genome Institute"/>
            <consortium name="Mycorrhizal Genomics Consortium"/>
            <person name="Kohler A."/>
            <person name="Kuo A."/>
            <person name="Nagy L.G."/>
            <person name="Floudas D."/>
            <person name="Copeland A."/>
            <person name="Barry K.W."/>
            <person name="Cichocki N."/>
            <person name="Veneault-Fourrey C."/>
            <person name="LaButti K."/>
            <person name="Lindquist E.A."/>
            <person name="Lipzen A."/>
            <person name="Lundell T."/>
            <person name="Morin E."/>
            <person name="Murat C."/>
            <person name="Riley R."/>
            <person name="Ohm R."/>
            <person name="Sun H."/>
            <person name="Tunlid A."/>
            <person name="Henrissat B."/>
            <person name="Grigoriev I.V."/>
            <person name="Hibbett D.S."/>
            <person name="Martin F."/>
        </authorList>
    </citation>
    <scope>NUCLEOTIDE SEQUENCE [LARGE SCALE GENOMIC DNA]</scope>
    <source>
        <strain evidence="3">Foug A</strain>
    </source>
</reference>
<dbReference type="InParanoid" id="A0A0C3DH32"/>
<organism evidence="2 3">
    <name type="scientific">Scleroderma citrinum Foug A</name>
    <dbReference type="NCBI Taxonomy" id="1036808"/>
    <lineage>
        <taxon>Eukaryota</taxon>
        <taxon>Fungi</taxon>
        <taxon>Dikarya</taxon>
        <taxon>Basidiomycota</taxon>
        <taxon>Agaricomycotina</taxon>
        <taxon>Agaricomycetes</taxon>
        <taxon>Agaricomycetidae</taxon>
        <taxon>Boletales</taxon>
        <taxon>Sclerodermatineae</taxon>
        <taxon>Sclerodermataceae</taxon>
        <taxon>Scleroderma</taxon>
    </lineage>
</organism>
<evidence type="ECO:0000313" key="3">
    <source>
        <dbReference type="Proteomes" id="UP000053989"/>
    </source>
</evidence>
<feature type="compositionally biased region" description="Polar residues" evidence="1">
    <location>
        <begin position="369"/>
        <end position="380"/>
    </location>
</feature>
<keyword evidence="3" id="KW-1185">Reference proteome</keyword>
<reference evidence="2 3" key="1">
    <citation type="submission" date="2014-04" db="EMBL/GenBank/DDBJ databases">
        <authorList>
            <consortium name="DOE Joint Genome Institute"/>
            <person name="Kuo A."/>
            <person name="Kohler A."/>
            <person name="Nagy L.G."/>
            <person name="Floudas D."/>
            <person name="Copeland A."/>
            <person name="Barry K.W."/>
            <person name="Cichocki N."/>
            <person name="Veneault-Fourrey C."/>
            <person name="LaButti K."/>
            <person name="Lindquist E.A."/>
            <person name="Lipzen A."/>
            <person name="Lundell T."/>
            <person name="Morin E."/>
            <person name="Murat C."/>
            <person name="Sun H."/>
            <person name="Tunlid A."/>
            <person name="Henrissat B."/>
            <person name="Grigoriev I.V."/>
            <person name="Hibbett D.S."/>
            <person name="Martin F."/>
            <person name="Nordberg H.P."/>
            <person name="Cantor M.N."/>
            <person name="Hua S.X."/>
        </authorList>
    </citation>
    <scope>NUCLEOTIDE SEQUENCE [LARGE SCALE GENOMIC DNA]</scope>
    <source>
        <strain evidence="2 3">Foug A</strain>
    </source>
</reference>
<feature type="compositionally biased region" description="Polar residues" evidence="1">
    <location>
        <begin position="351"/>
        <end position="360"/>
    </location>
</feature>
<proteinExistence type="predicted"/>
<evidence type="ECO:0000313" key="2">
    <source>
        <dbReference type="EMBL" id="KIM60010.1"/>
    </source>
</evidence>
<sequence length="790" mass="87389">MSMTEGSLWWQAKEAVGGLVDIASHHGNKGIDLHFMHHDGIYRNLQSRDDVTKAFDQVQPMAENTPTGTRLAQLIEYYLPFIESKESVHEPITIMVLTNGEASDYDILVLCIVETARRLERGGIKEDRFGIQFVQIGRDAGAAQALRALDLNLERTYKIKNIVHSSPFHPDRGVFNTEYMLNNLVRSIHKTLDDVSYPKFSHSTLSRSIERPQDNIPRKTSILAGPALIPPRDMQKRDDATLTQEQNMEQHHEQISSPVGLHKPASIPARVTDQQGFSIFMEQQEKEVPSSVVQGTVASIPHVTQKQGSSIFMEQQMREHPREPVVSSGDSANRGLIAPHVTRKAPRITLKQDTLTFTKQQKQERPQEQDSSSGDWTSSGLIPPRATEKLGTPVFKEQQRQEQHLQQVSPSTSQASPGLIPLVTPKPGTSIRTKKHKQERSLEPAPSSAVQPSSPLIPSKFSQKRGDLMPQKQGELYERISLSVVQAGQDLISLGATQKNGSIHKQQQKHERPHGQVLSSHVKSESFISTSSTNASFIIRDYRRELAVKMLSETKTVFLVDELLSATEGNLFLRAREAIAGFVEISANHRLMGVDIHLVHQNVFAENILSVDDLAKIFAEIEVNGADAPTGLRLAQLIECYLPLIESEESTHPPITIIVMSGSVPTDPDALVKYIVGAAQRLDKSSVRPDVFGIQFIQMGTGVTKSVLRILGDDFGAEHNVREIVATASFNPAQGTFDSGFVIDILLGGIWKLFGTKSVVQSALGPLSNTGADRTSILNNPGIKFRLRMV</sequence>
<dbReference type="OrthoDB" id="2142040at2759"/>
<dbReference type="Proteomes" id="UP000053989">
    <property type="component" value="Unassembled WGS sequence"/>
</dbReference>
<dbReference type="PANTHER" id="PTHR34706">
    <property type="entry name" value="SLR1338 PROTEIN"/>
    <property type="match status" value="1"/>
</dbReference>
<feature type="compositionally biased region" description="Low complexity" evidence="1">
    <location>
        <begin position="444"/>
        <end position="454"/>
    </location>
</feature>
<dbReference type="STRING" id="1036808.A0A0C3DH32"/>
<dbReference type="PANTHER" id="PTHR34706:SF1">
    <property type="entry name" value="VWFA DOMAIN-CONTAINING PROTEIN"/>
    <property type="match status" value="1"/>
</dbReference>
<protein>
    <recommendedName>
        <fullName evidence="4">VWFA domain-containing protein</fullName>
    </recommendedName>
</protein>
<dbReference type="EMBL" id="KN822067">
    <property type="protein sequence ID" value="KIM60010.1"/>
    <property type="molecule type" value="Genomic_DNA"/>
</dbReference>
<evidence type="ECO:0000256" key="1">
    <source>
        <dbReference type="SAM" id="MobiDB-lite"/>
    </source>
</evidence>
<feature type="region of interest" description="Disordered" evidence="1">
    <location>
        <begin position="315"/>
        <end position="464"/>
    </location>
</feature>